<proteinExistence type="predicted"/>
<evidence type="ECO:0000256" key="1">
    <source>
        <dbReference type="ARBA" id="ARBA00022723"/>
    </source>
</evidence>
<evidence type="ECO:0000313" key="6">
    <source>
        <dbReference type="Proteomes" id="UP000237000"/>
    </source>
</evidence>
<gene>
    <name evidence="5" type="ORF">TorRG33x02_333920</name>
</gene>
<dbReference type="AlphaFoldDB" id="A0A2P5B3L5"/>
<dbReference type="SUPFAM" id="SSF51197">
    <property type="entry name" value="Clavaminate synthase-like"/>
    <property type="match status" value="1"/>
</dbReference>
<keyword evidence="2" id="KW-0847">Vitamin C</keyword>
<feature type="non-terminal residue" evidence="5">
    <location>
        <position position="1"/>
    </location>
</feature>
<dbReference type="Pfam" id="PF03171">
    <property type="entry name" value="2OG-FeII_Oxy"/>
    <property type="match status" value="1"/>
</dbReference>
<dbReference type="Proteomes" id="UP000237000">
    <property type="component" value="Unassembled WGS sequence"/>
</dbReference>
<keyword evidence="6" id="KW-1185">Reference proteome</keyword>
<dbReference type="OrthoDB" id="288590at2759"/>
<evidence type="ECO:0000256" key="3">
    <source>
        <dbReference type="ARBA" id="ARBA00023004"/>
    </source>
</evidence>
<feature type="domain" description="Isopenicillin N synthase-like Fe(2+) 2OG dioxygenase" evidence="4">
    <location>
        <begin position="2"/>
        <end position="50"/>
    </location>
</feature>
<dbReference type="GO" id="GO:0051213">
    <property type="term" value="F:dioxygenase activity"/>
    <property type="evidence" value="ECO:0007669"/>
    <property type="project" value="UniProtKB-KW"/>
</dbReference>
<comment type="caution">
    <text evidence="5">The sequence shown here is derived from an EMBL/GenBank/DDBJ whole genome shotgun (WGS) entry which is preliminary data.</text>
</comment>
<dbReference type="EMBL" id="JXTC01000615">
    <property type="protein sequence ID" value="PON43382.1"/>
    <property type="molecule type" value="Genomic_DNA"/>
</dbReference>
<protein>
    <submittedName>
        <fullName evidence="5">Oxoglutarate/iron-dependent dioxygenase</fullName>
    </submittedName>
</protein>
<dbReference type="InParanoid" id="A0A2P5B3L5"/>
<dbReference type="PANTHER" id="PTHR47991">
    <property type="entry name" value="OXOGLUTARATE/IRON-DEPENDENT DIOXYGENASE"/>
    <property type="match status" value="1"/>
</dbReference>
<dbReference type="InterPro" id="IPR050295">
    <property type="entry name" value="Plant_2OG-oxidoreductases"/>
</dbReference>
<evidence type="ECO:0000256" key="2">
    <source>
        <dbReference type="ARBA" id="ARBA00022896"/>
    </source>
</evidence>
<evidence type="ECO:0000313" key="5">
    <source>
        <dbReference type="EMBL" id="PON43382.1"/>
    </source>
</evidence>
<accession>A0A2P5B3L5</accession>
<dbReference type="GO" id="GO:0046872">
    <property type="term" value="F:metal ion binding"/>
    <property type="evidence" value="ECO:0007669"/>
    <property type="project" value="UniProtKB-KW"/>
</dbReference>
<dbReference type="GO" id="GO:0031418">
    <property type="term" value="F:L-ascorbic acid binding"/>
    <property type="evidence" value="ECO:0007669"/>
    <property type="project" value="UniProtKB-KW"/>
</dbReference>
<dbReference type="InterPro" id="IPR027443">
    <property type="entry name" value="IPNS-like_sf"/>
</dbReference>
<dbReference type="Gene3D" id="2.60.120.330">
    <property type="entry name" value="B-lactam Antibiotic, Isopenicillin N Synthase, Chain"/>
    <property type="match status" value="1"/>
</dbReference>
<keyword evidence="5" id="KW-0223">Dioxygenase</keyword>
<keyword evidence="5" id="KW-0560">Oxidoreductase</keyword>
<sequence>ITPHSDATGLSLLLQVNDVQGLQIKKNDKWVLVKPISSAFIININDIIEVKW</sequence>
<evidence type="ECO:0000259" key="4">
    <source>
        <dbReference type="Pfam" id="PF03171"/>
    </source>
</evidence>
<name>A0A2P5B3L5_TREOI</name>
<organism evidence="5 6">
    <name type="scientific">Trema orientale</name>
    <name type="common">Charcoal tree</name>
    <name type="synonym">Celtis orientalis</name>
    <dbReference type="NCBI Taxonomy" id="63057"/>
    <lineage>
        <taxon>Eukaryota</taxon>
        <taxon>Viridiplantae</taxon>
        <taxon>Streptophyta</taxon>
        <taxon>Embryophyta</taxon>
        <taxon>Tracheophyta</taxon>
        <taxon>Spermatophyta</taxon>
        <taxon>Magnoliopsida</taxon>
        <taxon>eudicotyledons</taxon>
        <taxon>Gunneridae</taxon>
        <taxon>Pentapetalae</taxon>
        <taxon>rosids</taxon>
        <taxon>fabids</taxon>
        <taxon>Rosales</taxon>
        <taxon>Cannabaceae</taxon>
        <taxon>Trema</taxon>
    </lineage>
</organism>
<keyword evidence="1" id="KW-0479">Metal-binding</keyword>
<dbReference type="InterPro" id="IPR044861">
    <property type="entry name" value="IPNS-like_FE2OG_OXY"/>
</dbReference>
<reference evidence="6" key="1">
    <citation type="submission" date="2016-06" db="EMBL/GenBank/DDBJ databases">
        <title>Parallel loss of symbiosis genes in relatives of nitrogen-fixing non-legume Parasponia.</title>
        <authorList>
            <person name="Van Velzen R."/>
            <person name="Holmer R."/>
            <person name="Bu F."/>
            <person name="Rutten L."/>
            <person name="Van Zeijl A."/>
            <person name="Liu W."/>
            <person name="Santuari L."/>
            <person name="Cao Q."/>
            <person name="Sharma T."/>
            <person name="Shen D."/>
            <person name="Roswanjaya Y."/>
            <person name="Wardhani T."/>
            <person name="Kalhor M.S."/>
            <person name="Jansen J."/>
            <person name="Van den Hoogen J."/>
            <person name="Gungor B."/>
            <person name="Hartog M."/>
            <person name="Hontelez J."/>
            <person name="Verver J."/>
            <person name="Yang W.-C."/>
            <person name="Schijlen E."/>
            <person name="Repin R."/>
            <person name="Schilthuizen M."/>
            <person name="Schranz E."/>
            <person name="Heidstra R."/>
            <person name="Miyata K."/>
            <person name="Fedorova E."/>
            <person name="Kohlen W."/>
            <person name="Bisseling T."/>
            <person name="Smit S."/>
            <person name="Geurts R."/>
        </authorList>
    </citation>
    <scope>NUCLEOTIDE SEQUENCE [LARGE SCALE GENOMIC DNA]</scope>
    <source>
        <strain evidence="6">cv. RG33-2</strain>
    </source>
</reference>
<keyword evidence="3" id="KW-0408">Iron</keyword>
<dbReference type="STRING" id="63057.A0A2P5B3L5"/>